<feature type="domain" description="AIR9-like A9" evidence="3">
    <location>
        <begin position="243"/>
        <end position="321"/>
    </location>
</feature>
<organism evidence="4">
    <name type="scientific">Opuntia streptacantha</name>
    <name type="common">Prickly pear cactus</name>
    <name type="synonym">Opuntia cardona</name>
    <dbReference type="NCBI Taxonomy" id="393608"/>
    <lineage>
        <taxon>Eukaryota</taxon>
        <taxon>Viridiplantae</taxon>
        <taxon>Streptophyta</taxon>
        <taxon>Embryophyta</taxon>
        <taxon>Tracheophyta</taxon>
        <taxon>Spermatophyta</taxon>
        <taxon>Magnoliopsida</taxon>
        <taxon>eudicotyledons</taxon>
        <taxon>Gunneridae</taxon>
        <taxon>Pentapetalae</taxon>
        <taxon>Caryophyllales</taxon>
        <taxon>Cactineae</taxon>
        <taxon>Cactaceae</taxon>
        <taxon>Opuntioideae</taxon>
        <taxon>Opuntia</taxon>
    </lineage>
</organism>
<evidence type="ECO:0000259" key="2">
    <source>
        <dbReference type="Pfam" id="PF23080"/>
    </source>
</evidence>
<dbReference type="GO" id="GO:0005886">
    <property type="term" value="C:plasma membrane"/>
    <property type="evidence" value="ECO:0007669"/>
    <property type="project" value="TreeGrafter"/>
</dbReference>
<dbReference type="Pfam" id="PF23080">
    <property type="entry name" value="DUF7046"/>
    <property type="match status" value="1"/>
</dbReference>
<dbReference type="EMBL" id="GISG01011290">
    <property type="protein sequence ID" value="MBA4616430.1"/>
    <property type="molecule type" value="Transcribed_RNA"/>
</dbReference>
<dbReference type="Pfam" id="PF23197">
    <property type="entry name" value="IG_AIR9"/>
    <property type="match status" value="1"/>
</dbReference>
<dbReference type="PANTHER" id="PTHR31149">
    <property type="entry name" value="EXPRESSED PROTEIN"/>
    <property type="match status" value="1"/>
</dbReference>
<protein>
    <submittedName>
        <fullName evidence="4">Uncharacterized protein</fullName>
    </submittedName>
</protein>
<feature type="compositionally biased region" description="Basic and acidic residues" evidence="1">
    <location>
        <begin position="1"/>
        <end position="12"/>
    </location>
</feature>
<feature type="domain" description="DUF7046" evidence="2">
    <location>
        <begin position="358"/>
        <end position="454"/>
    </location>
</feature>
<dbReference type="AlphaFoldDB" id="A0A7C8YF72"/>
<proteinExistence type="predicted"/>
<evidence type="ECO:0000313" key="4">
    <source>
        <dbReference type="EMBL" id="MBA4616430.1"/>
    </source>
</evidence>
<sequence>MSADKTRAELSRGDIGNSASWSLKGGGNLSNSEEQKALALAAQAKAQEHEISSLRWKISQAYVKEMQLLNEKYALERKFSDLRMAMDEKQKESISSAMKELTHRKTDLDENVRLTNDLKDTEDERYIFMTALLGLLAEHSIWPNVTTASSISISVKHLYDQLRWKLQEKEKELNSIWGNHALNQYHEDNSRPSSRGTDLFLSGHNKAEENQQAINNMPHYGHDEYSKEAGHLVLNDEGPGIEDFQIIGDAKPGGKLLGCGYPVRGTSLCMFQWVRHLQDGTRHYIEGATNPEYVVTADDVDKYIAVECIPMDDKGRQGELVRLFANDQNKITCDPDMQIEIDNYISKGQADFSVLVLLDSLEQWEQATFSLRRSSFQVRMNKTETVQIAEKFSQKMSIKIPGGFSTPTTQFVLTCSDGTSYPFSTYNDVRMRDTLVLTIRMFQSKALDDRRKGKGHT</sequence>
<reference evidence="4" key="2">
    <citation type="submission" date="2020-07" db="EMBL/GenBank/DDBJ databases">
        <authorList>
            <person name="Vera ALvarez R."/>
            <person name="Arias-Moreno D.M."/>
            <person name="Jimenez-Jacinto V."/>
            <person name="Jimenez-Bremont J.F."/>
            <person name="Swaminathan K."/>
            <person name="Moose S.P."/>
            <person name="Guerrero-Gonzalez M.L."/>
            <person name="Marino-Ramirez L."/>
            <person name="Landsman D."/>
            <person name="Rodriguez-Kessler M."/>
            <person name="Delgado-Sanchez P."/>
        </authorList>
    </citation>
    <scope>NUCLEOTIDE SEQUENCE</scope>
    <source>
        <tissue evidence="4">Cladode</tissue>
    </source>
</reference>
<dbReference type="InterPro" id="IPR055474">
    <property type="entry name" value="DUF7046"/>
</dbReference>
<accession>A0A7C8YF72</accession>
<evidence type="ECO:0000259" key="3">
    <source>
        <dbReference type="Pfam" id="PF23197"/>
    </source>
</evidence>
<dbReference type="Gene3D" id="2.60.40.2700">
    <property type="match status" value="1"/>
</dbReference>
<evidence type="ECO:0000256" key="1">
    <source>
        <dbReference type="SAM" id="MobiDB-lite"/>
    </source>
</evidence>
<dbReference type="InterPro" id="IPR056284">
    <property type="entry name" value="AIR9-like_A9"/>
</dbReference>
<dbReference type="PANTHER" id="PTHR31149:SF7">
    <property type="entry name" value="EXPRESSED PROTEIN"/>
    <property type="match status" value="1"/>
</dbReference>
<feature type="region of interest" description="Disordered" evidence="1">
    <location>
        <begin position="1"/>
        <end position="32"/>
    </location>
</feature>
<dbReference type="EMBL" id="GISG01011289">
    <property type="protein sequence ID" value="MBA4616429.1"/>
    <property type="molecule type" value="Transcribed_RNA"/>
</dbReference>
<reference evidence="4" key="1">
    <citation type="journal article" date="2013" name="J. Plant Res.">
        <title>Effect of fungi and light on seed germination of three Opuntia species from semiarid lands of central Mexico.</title>
        <authorList>
            <person name="Delgado-Sanchez P."/>
            <person name="Jimenez-Bremont J.F."/>
            <person name="Guerrero-Gonzalez Mde L."/>
            <person name="Flores J."/>
        </authorList>
    </citation>
    <scope>NUCLEOTIDE SEQUENCE</scope>
    <source>
        <tissue evidence="4">Cladode</tissue>
    </source>
</reference>
<dbReference type="FunFam" id="2.60.40.2700:FF:000001">
    <property type="entry name" value="Transmembrane protein"/>
    <property type="match status" value="1"/>
</dbReference>
<name>A0A7C8YF72_OPUST</name>